<feature type="transmembrane region" description="Helical" evidence="1">
    <location>
        <begin position="202"/>
        <end position="224"/>
    </location>
</feature>
<dbReference type="Proteomes" id="UP000295124">
    <property type="component" value="Unassembled WGS sequence"/>
</dbReference>
<proteinExistence type="predicted"/>
<dbReference type="RefSeq" id="WP_132173249.1">
    <property type="nucleotide sequence ID" value="NZ_SMKX01000110.1"/>
</dbReference>
<evidence type="ECO:0000256" key="1">
    <source>
        <dbReference type="SAM" id="Phobius"/>
    </source>
</evidence>
<keyword evidence="1" id="KW-0812">Transmembrane</keyword>
<dbReference type="EMBL" id="SMKX01000110">
    <property type="protein sequence ID" value="TDD52106.1"/>
    <property type="molecule type" value="Genomic_DNA"/>
</dbReference>
<keyword evidence="3" id="KW-1185">Reference proteome</keyword>
<evidence type="ECO:0000313" key="3">
    <source>
        <dbReference type="Proteomes" id="UP000295124"/>
    </source>
</evidence>
<dbReference type="OrthoDB" id="3826928at2"/>
<sequence length="225" mass="24776">MSDPDDTDLHGWQLAFLLLFFVGVGGGLYLIGWLARPSFLYDHPFACPAIAGFLCYPARFLAERFGWWNRLEVRRQARRQRPVRRGREIAVRVVRVVVGLPIAVGSLAILPLGILDSRRDVQLVAAGPVQTVKVVEVERDRWSKGAEIVVKVARPGDGVAVELGGGDELDPLPAVGDEVDVVIDPSDPSYVLAAAVDWAMPWWAYLIGAVITLACLAMGWWIAFF</sequence>
<comment type="caution">
    <text evidence="2">The sequence shown here is derived from an EMBL/GenBank/DDBJ whole genome shotgun (WGS) entry which is preliminary data.</text>
</comment>
<organism evidence="2 3">
    <name type="scientific">Kribbella antibiotica</name>
    <dbReference type="NCBI Taxonomy" id="190195"/>
    <lineage>
        <taxon>Bacteria</taxon>
        <taxon>Bacillati</taxon>
        <taxon>Actinomycetota</taxon>
        <taxon>Actinomycetes</taxon>
        <taxon>Propionibacteriales</taxon>
        <taxon>Kribbellaceae</taxon>
        <taxon>Kribbella</taxon>
    </lineage>
</organism>
<feature type="transmembrane region" description="Helical" evidence="1">
    <location>
        <begin position="89"/>
        <end position="114"/>
    </location>
</feature>
<protein>
    <recommendedName>
        <fullName evidence="4">DUF3592 domain-containing protein</fullName>
    </recommendedName>
</protein>
<accession>A0A4R4Z2S8</accession>
<dbReference type="AlphaFoldDB" id="A0A4R4Z2S8"/>
<gene>
    <name evidence="2" type="ORF">E1263_29530</name>
</gene>
<reference evidence="2 3" key="1">
    <citation type="submission" date="2019-03" db="EMBL/GenBank/DDBJ databases">
        <title>Draft genome sequences of novel Actinobacteria.</title>
        <authorList>
            <person name="Sahin N."/>
            <person name="Ay H."/>
            <person name="Saygin H."/>
        </authorList>
    </citation>
    <scope>NUCLEOTIDE SEQUENCE [LARGE SCALE GENOMIC DNA]</scope>
    <source>
        <strain evidence="2 3">JCM 13523</strain>
    </source>
</reference>
<keyword evidence="1" id="KW-0472">Membrane</keyword>
<evidence type="ECO:0008006" key="4">
    <source>
        <dbReference type="Google" id="ProtNLM"/>
    </source>
</evidence>
<evidence type="ECO:0000313" key="2">
    <source>
        <dbReference type="EMBL" id="TDD52106.1"/>
    </source>
</evidence>
<name>A0A4R4Z2S8_9ACTN</name>
<feature type="transmembrane region" description="Helical" evidence="1">
    <location>
        <begin position="12"/>
        <end position="35"/>
    </location>
</feature>
<keyword evidence="1" id="KW-1133">Transmembrane helix</keyword>